<evidence type="ECO:0000313" key="3">
    <source>
        <dbReference type="EMBL" id="CAF4295765.1"/>
    </source>
</evidence>
<proteinExistence type="predicted"/>
<dbReference type="AlphaFoldDB" id="A0A8S2TM25"/>
<feature type="region of interest" description="Disordered" evidence="1">
    <location>
        <begin position="1"/>
        <end position="39"/>
    </location>
</feature>
<evidence type="ECO:0000256" key="1">
    <source>
        <dbReference type="SAM" id="MobiDB-lite"/>
    </source>
</evidence>
<feature type="compositionally biased region" description="Basic and acidic residues" evidence="1">
    <location>
        <begin position="17"/>
        <end position="39"/>
    </location>
</feature>
<name>A0A8S2TM25_9BILA</name>
<organism evidence="3 4">
    <name type="scientific">Didymodactylos carnosus</name>
    <dbReference type="NCBI Taxonomy" id="1234261"/>
    <lineage>
        <taxon>Eukaryota</taxon>
        <taxon>Metazoa</taxon>
        <taxon>Spiralia</taxon>
        <taxon>Gnathifera</taxon>
        <taxon>Rotifera</taxon>
        <taxon>Eurotatoria</taxon>
        <taxon>Bdelloidea</taxon>
        <taxon>Philodinida</taxon>
        <taxon>Philodinidae</taxon>
        <taxon>Didymodactylos</taxon>
    </lineage>
</organism>
<evidence type="ECO:0000313" key="4">
    <source>
        <dbReference type="Proteomes" id="UP000682733"/>
    </source>
</evidence>
<evidence type="ECO:0000313" key="2">
    <source>
        <dbReference type="EMBL" id="CAF1507602.1"/>
    </source>
</evidence>
<reference evidence="3" key="1">
    <citation type="submission" date="2021-02" db="EMBL/GenBank/DDBJ databases">
        <authorList>
            <person name="Nowell W R."/>
        </authorList>
    </citation>
    <scope>NUCLEOTIDE SEQUENCE</scope>
</reference>
<comment type="caution">
    <text evidence="3">The sequence shown here is derived from an EMBL/GenBank/DDBJ whole genome shotgun (WGS) entry which is preliminary data.</text>
</comment>
<sequence length="39" mass="4445">DLETSDEDNGNEGDDQQSDKSSEQQSRGEENIVKEEFKK</sequence>
<feature type="compositionally biased region" description="Acidic residues" evidence="1">
    <location>
        <begin position="1"/>
        <end position="16"/>
    </location>
</feature>
<accession>A0A8S2TM25</accession>
<gene>
    <name evidence="2" type="ORF">OVA965_LOCUS37227</name>
    <name evidence="3" type="ORF">TMI583_LOCUS38294</name>
</gene>
<dbReference type="EMBL" id="CAJOBA010056860">
    <property type="protein sequence ID" value="CAF4295765.1"/>
    <property type="molecule type" value="Genomic_DNA"/>
</dbReference>
<dbReference type="EMBL" id="CAJNOK010034805">
    <property type="protein sequence ID" value="CAF1507602.1"/>
    <property type="molecule type" value="Genomic_DNA"/>
</dbReference>
<dbReference type="Proteomes" id="UP000682733">
    <property type="component" value="Unassembled WGS sequence"/>
</dbReference>
<protein>
    <submittedName>
        <fullName evidence="3">Uncharacterized protein</fullName>
    </submittedName>
</protein>
<dbReference type="Proteomes" id="UP000677228">
    <property type="component" value="Unassembled WGS sequence"/>
</dbReference>
<feature type="non-terminal residue" evidence="3">
    <location>
        <position position="1"/>
    </location>
</feature>